<dbReference type="EMBL" id="CP150484">
    <property type="protein sequence ID" value="WYW14558.1"/>
    <property type="molecule type" value="Genomic_DNA"/>
</dbReference>
<gene>
    <name evidence="1" type="ORF">LCL61_03235</name>
</gene>
<evidence type="ECO:0000313" key="1">
    <source>
        <dbReference type="EMBL" id="WYW14558.1"/>
    </source>
</evidence>
<proteinExistence type="predicted"/>
<organism evidence="1 2">
    <name type="scientific">Amycolatopsis coloradensis</name>
    <dbReference type="NCBI Taxonomy" id="76021"/>
    <lineage>
        <taxon>Bacteria</taxon>
        <taxon>Bacillati</taxon>
        <taxon>Actinomycetota</taxon>
        <taxon>Actinomycetes</taxon>
        <taxon>Pseudonocardiales</taxon>
        <taxon>Pseudonocardiaceae</taxon>
        <taxon>Amycolatopsis</taxon>
    </lineage>
</organism>
<dbReference type="Proteomes" id="UP001456344">
    <property type="component" value="Chromosome"/>
</dbReference>
<keyword evidence="2" id="KW-1185">Reference proteome</keyword>
<evidence type="ECO:0000313" key="2">
    <source>
        <dbReference type="Proteomes" id="UP001456344"/>
    </source>
</evidence>
<reference evidence="1" key="1">
    <citation type="submission" date="2023-10" db="EMBL/GenBank/DDBJ databases">
        <title>Whole genome sequencing of actinobacterial strain Amycolatopsis sp. (BCA-696) identifies the underlying plant growth-promoting genes.</title>
        <authorList>
            <person name="Gandham P."/>
            <person name="Vadla N."/>
            <person name="Saji A."/>
            <person name="Srinivas V."/>
            <person name="Ruperao P."/>
            <person name="Selvanayagam S."/>
            <person name="Saxena R.K."/>
            <person name="Rathore A."/>
            <person name="Gopalakrishnan S."/>
            <person name="Thakur V."/>
        </authorList>
    </citation>
    <scope>NUCLEOTIDE SEQUENCE</scope>
    <source>
        <strain evidence="1">BCA-696</strain>
    </source>
</reference>
<accession>A0ACD5B5H6</accession>
<name>A0ACD5B5H6_9PSEU</name>
<sequence length="60" mass="6432">MTAMLTGIGDRSGHSPAAGRKAMTTMSEFGFSTLTVMTNHFRLIVRLTIADADSRTDATI</sequence>
<protein>
    <submittedName>
        <fullName evidence="1">Uncharacterized protein</fullName>
    </submittedName>
</protein>